<dbReference type="PANTHER" id="PTHR43479">
    <property type="entry name" value="ACREF/ENVCD OPERON REPRESSOR-RELATED"/>
    <property type="match status" value="1"/>
</dbReference>
<evidence type="ECO:0000259" key="3">
    <source>
        <dbReference type="PROSITE" id="PS50977"/>
    </source>
</evidence>
<name>A0ABP9KMS5_9NOCA</name>
<organism evidence="4 5">
    <name type="scientific">Nocardia callitridis</name>
    <dbReference type="NCBI Taxonomy" id="648753"/>
    <lineage>
        <taxon>Bacteria</taxon>
        <taxon>Bacillati</taxon>
        <taxon>Actinomycetota</taxon>
        <taxon>Actinomycetes</taxon>
        <taxon>Mycobacteriales</taxon>
        <taxon>Nocardiaceae</taxon>
        <taxon>Nocardia</taxon>
    </lineage>
</organism>
<dbReference type="SUPFAM" id="SSF46689">
    <property type="entry name" value="Homeodomain-like"/>
    <property type="match status" value="1"/>
</dbReference>
<reference evidence="5" key="1">
    <citation type="journal article" date="2019" name="Int. J. Syst. Evol. Microbiol.">
        <title>The Global Catalogue of Microorganisms (GCM) 10K type strain sequencing project: providing services to taxonomists for standard genome sequencing and annotation.</title>
        <authorList>
            <consortium name="The Broad Institute Genomics Platform"/>
            <consortium name="The Broad Institute Genome Sequencing Center for Infectious Disease"/>
            <person name="Wu L."/>
            <person name="Ma J."/>
        </authorList>
    </citation>
    <scope>NUCLEOTIDE SEQUENCE [LARGE SCALE GENOMIC DNA]</scope>
    <source>
        <strain evidence="5">JCM 18298</strain>
    </source>
</reference>
<accession>A0ABP9KMS5</accession>
<dbReference type="PANTHER" id="PTHR43479:SF11">
    <property type="entry name" value="ACREF_ENVCD OPERON REPRESSOR-RELATED"/>
    <property type="match status" value="1"/>
</dbReference>
<dbReference type="Proteomes" id="UP001500603">
    <property type="component" value="Unassembled WGS sequence"/>
</dbReference>
<dbReference type="InterPro" id="IPR036271">
    <property type="entry name" value="Tet_transcr_reg_TetR-rel_C_sf"/>
</dbReference>
<comment type="caution">
    <text evidence="4">The sequence shown here is derived from an EMBL/GenBank/DDBJ whole genome shotgun (WGS) entry which is preliminary data.</text>
</comment>
<protein>
    <recommendedName>
        <fullName evidence="3">HTH tetR-type domain-containing protein</fullName>
    </recommendedName>
</protein>
<dbReference type="SUPFAM" id="SSF48498">
    <property type="entry name" value="Tetracyclin repressor-like, C-terminal domain"/>
    <property type="match status" value="1"/>
</dbReference>
<evidence type="ECO:0000256" key="1">
    <source>
        <dbReference type="ARBA" id="ARBA00023125"/>
    </source>
</evidence>
<dbReference type="RefSeq" id="WP_345497246.1">
    <property type="nucleotide sequence ID" value="NZ_BAABJM010000004.1"/>
</dbReference>
<dbReference type="Gene3D" id="1.10.357.10">
    <property type="entry name" value="Tetracycline Repressor, domain 2"/>
    <property type="match status" value="1"/>
</dbReference>
<feature type="DNA-binding region" description="H-T-H motif" evidence="2">
    <location>
        <begin position="103"/>
        <end position="122"/>
    </location>
</feature>
<dbReference type="EMBL" id="BAABJM010000004">
    <property type="protein sequence ID" value="GAA5060385.1"/>
    <property type="molecule type" value="Genomic_DNA"/>
</dbReference>
<feature type="domain" description="HTH tetR-type" evidence="3">
    <location>
        <begin position="79"/>
        <end position="140"/>
    </location>
</feature>
<dbReference type="InterPro" id="IPR001647">
    <property type="entry name" value="HTH_TetR"/>
</dbReference>
<dbReference type="PROSITE" id="PS50977">
    <property type="entry name" value="HTH_TETR_2"/>
    <property type="match status" value="1"/>
</dbReference>
<dbReference type="InterPro" id="IPR050624">
    <property type="entry name" value="HTH-type_Tx_Regulator"/>
</dbReference>
<gene>
    <name evidence="4" type="ORF">GCM10023318_41730</name>
</gene>
<sequence>MSVREWRCRVLLGQVDTVVLFGGDNGVDLRADRGVCAGTRAGRRGDTRVDDRRNDLVRETDVAARIAKRALAKRETDYIGEVRALLDAALTVMRERATTAKPRVADIVAVAGLSNDAFYRHFRSKDALVAALLEDGTQRLTSYVTHRMGKADTPRAKVRRWVESILSQAAEDTAATTRAVLWNGSSLAEELSRDTESVDRRLAALLLAPLRELGSPRPESDAQLLAHMLVGVLRDHLWRGVAPTDADVERITEFCVNAVR</sequence>
<evidence type="ECO:0000313" key="5">
    <source>
        <dbReference type="Proteomes" id="UP001500603"/>
    </source>
</evidence>
<keyword evidence="5" id="KW-1185">Reference proteome</keyword>
<evidence type="ECO:0000313" key="4">
    <source>
        <dbReference type="EMBL" id="GAA5060385.1"/>
    </source>
</evidence>
<evidence type="ECO:0000256" key="2">
    <source>
        <dbReference type="PROSITE-ProRule" id="PRU00335"/>
    </source>
</evidence>
<keyword evidence="1 2" id="KW-0238">DNA-binding</keyword>
<proteinExistence type="predicted"/>
<dbReference type="InterPro" id="IPR009057">
    <property type="entry name" value="Homeodomain-like_sf"/>
</dbReference>
<dbReference type="Pfam" id="PF00440">
    <property type="entry name" value="TetR_N"/>
    <property type="match status" value="1"/>
</dbReference>